<dbReference type="Gene3D" id="2.130.10.10">
    <property type="entry name" value="YVTN repeat-like/Quinoprotein amine dehydrogenase"/>
    <property type="match status" value="1"/>
</dbReference>
<feature type="domain" description="Anaphase-promoting complex subunit 4-like WD40" evidence="2">
    <location>
        <begin position="46"/>
        <end position="81"/>
    </location>
</feature>
<dbReference type="InterPro" id="IPR001680">
    <property type="entry name" value="WD40_rpt"/>
</dbReference>
<dbReference type="Pfam" id="PF12894">
    <property type="entry name" value="ANAPC4_WD40"/>
    <property type="match status" value="1"/>
</dbReference>
<dbReference type="Proteomes" id="UP000593567">
    <property type="component" value="Unassembled WGS sequence"/>
</dbReference>
<dbReference type="SUPFAM" id="SSF50998">
    <property type="entry name" value="Quinoprotein alcohol dehydrogenase-like"/>
    <property type="match status" value="1"/>
</dbReference>
<evidence type="ECO:0000256" key="1">
    <source>
        <dbReference type="PROSITE-ProRule" id="PRU00221"/>
    </source>
</evidence>
<dbReference type="InterPro" id="IPR011047">
    <property type="entry name" value="Quinoprotein_ADH-like_sf"/>
</dbReference>
<accession>A0A7J7JTD4</accession>
<dbReference type="SMART" id="SM00320">
    <property type="entry name" value="WD40"/>
    <property type="match status" value="3"/>
</dbReference>
<dbReference type="EMBL" id="VXIV02001799">
    <property type="protein sequence ID" value="KAF6029640.1"/>
    <property type="molecule type" value="Genomic_DNA"/>
</dbReference>
<dbReference type="InterPro" id="IPR024977">
    <property type="entry name" value="Apc4-like_WD40_dom"/>
</dbReference>
<reference evidence="3" key="1">
    <citation type="submission" date="2020-06" db="EMBL/GenBank/DDBJ databases">
        <title>Draft genome of Bugula neritina, a colonial animal packing powerful symbionts and potential medicines.</title>
        <authorList>
            <person name="Rayko M."/>
        </authorList>
    </citation>
    <scope>NUCLEOTIDE SEQUENCE [LARGE SCALE GENOMIC DNA]</scope>
    <source>
        <strain evidence="3">Kwan_BN1</strain>
    </source>
</reference>
<dbReference type="PROSITE" id="PS50082">
    <property type="entry name" value="WD_REPEATS_2"/>
    <property type="match status" value="1"/>
</dbReference>
<dbReference type="InterPro" id="IPR015943">
    <property type="entry name" value="WD40/YVTN_repeat-like_dom_sf"/>
</dbReference>
<name>A0A7J7JTD4_BUGNE</name>
<protein>
    <recommendedName>
        <fullName evidence="2">Anaphase-promoting complex subunit 4-like WD40 domain-containing protein</fullName>
    </recommendedName>
</protein>
<comment type="caution">
    <text evidence="3">The sequence shown here is derived from an EMBL/GenBank/DDBJ whole genome shotgun (WGS) entry which is preliminary data.</text>
</comment>
<dbReference type="PANTHER" id="PTHR47822">
    <property type="entry name" value="CARBOHYDRATE BINDING DOMAIN CONTAINING PROTEIN"/>
    <property type="match status" value="1"/>
</dbReference>
<keyword evidence="4" id="KW-1185">Reference proteome</keyword>
<proteinExistence type="predicted"/>
<dbReference type="PANTHER" id="PTHR47822:SF3">
    <property type="entry name" value="ANAPHASE-PROMOTING COMPLEX SUBUNIT 4-LIKE WD40 DOMAIN-CONTAINING PROTEIN"/>
    <property type="match status" value="1"/>
</dbReference>
<evidence type="ECO:0000313" key="4">
    <source>
        <dbReference type="Proteomes" id="UP000593567"/>
    </source>
</evidence>
<evidence type="ECO:0000259" key="2">
    <source>
        <dbReference type="Pfam" id="PF12894"/>
    </source>
</evidence>
<dbReference type="OrthoDB" id="361494at2759"/>
<keyword evidence="1" id="KW-0853">WD repeat</keyword>
<gene>
    <name evidence="3" type="ORF">EB796_012049</name>
</gene>
<evidence type="ECO:0000313" key="3">
    <source>
        <dbReference type="EMBL" id="KAF6029640.1"/>
    </source>
</evidence>
<feature type="repeat" description="WD" evidence="1">
    <location>
        <begin position="41"/>
        <end position="82"/>
    </location>
</feature>
<organism evidence="3 4">
    <name type="scientific">Bugula neritina</name>
    <name type="common">Brown bryozoan</name>
    <name type="synonym">Sertularia neritina</name>
    <dbReference type="NCBI Taxonomy" id="10212"/>
    <lineage>
        <taxon>Eukaryota</taxon>
        <taxon>Metazoa</taxon>
        <taxon>Spiralia</taxon>
        <taxon>Lophotrochozoa</taxon>
        <taxon>Bryozoa</taxon>
        <taxon>Gymnolaemata</taxon>
        <taxon>Cheilostomatida</taxon>
        <taxon>Flustrina</taxon>
        <taxon>Buguloidea</taxon>
        <taxon>Bugulidae</taxon>
        <taxon>Bugula</taxon>
    </lineage>
</organism>
<dbReference type="AlphaFoldDB" id="A0A7J7JTD4"/>
<sequence>MARRNFEAPIQESQELKLEGRVISCTLPPSYTKLETYKEISTGNIEGIYSLQYSPDGSTLAVGTGKDAVRLYDSASGKHLGNARGTMYRGLPVRGLKWHPRNHHILFAAACDGGIYALDTNSLSCTKVAQDVQCYEGFDYDRPPGETECPDGHGMRVYAVRYHNYNDDILLTAGWGNHIKVRKLELLWFRH</sequence>